<proteinExistence type="predicted"/>
<gene>
    <name evidence="2" type="ORF">VFPPC_06411</name>
</gene>
<dbReference type="RefSeq" id="XP_018142596.1">
    <property type="nucleotide sequence ID" value="XM_018285446.1"/>
</dbReference>
<protein>
    <submittedName>
        <fullName evidence="2">Uncharacterized protein</fullName>
    </submittedName>
</protein>
<dbReference type="EMBL" id="LSBJ02000005">
    <property type="protein sequence ID" value="OAQ65282.1"/>
    <property type="molecule type" value="Genomic_DNA"/>
</dbReference>
<dbReference type="AlphaFoldDB" id="A0A179FIC6"/>
<evidence type="ECO:0000313" key="2">
    <source>
        <dbReference type="EMBL" id="OAQ65282.1"/>
    </source>
</evidence>
<feature type="signal peptide" evidence="1">
    <location>
        <begin position="1"/>
        <end position="20"/>
    </location>
</feature>
<feature type="chain" id="PRO_5008101708" evidence="1">
    <location>
        <begin position="21"/>
        <end position="151"/>
    </location>
</feature>
<organism evidence="2 3">
    <name type="scientific">Pochonia chlamydosporia 170</name>
    <dbReference type="NCBI Taxonomy" id="1380566"/>
    <lineage>
        <taxon>Eukaryota</taxon>
        <taxon>Fungi</taxon>
        <taxon>Dikarya</taxon>
        <taxon>Ascomycota</taxon>
        <taxon>Pezizomycotina</taxon>
        <taxon>Sordariomycetes</taxon>
        <taxon>Hypocreomycetidae</taxon>
        <taxon>Hypocreales</taxon>
        <taxon>Clavicipitaceae</taxon>
        <taxon>Pochonia</taxon>
    </lineage>
</organism>
<keyword evidence="3" id="KW-1185">Reference proteome</keyword>
<dbReference type="KEGG" id="pchm:VFPPC_06411"/>
<evidence type="ECO:0000313" key="3">
    <source>
        <dbReference type="Proteomes" id="UP000078397"/>
    </source>
</evidence>
<accession>A0A179FIC6</accession>
<dbReference type="Proteomes" id="UP000078397">
    <property type="component" value="Unassembled WGS sequence"/>
</dbReference>
<evidence type="ECO:0000256" key="1">
    <source>
        <dbReference type="SAM" id="SignalP"/>
    </source>
</evidence>
<reference evidence="2 3" key="1">
    <citation type="journal article" date="2016" name="PLoS Pathog.">
        <title>Biosynthesis of antibiotic leucinostatins in bio-control fungus Purpureocillium lilacinum and their inhibition on phytophthora revealed by genome mining.</title>
        <authorList>
            <person name="Wang G."/>
            <person name="Liu Z."/>
            <person name="Lin R."/>
            <person name="Li E."/>
            <person name="Mao Z."/>
            <person name="Ling J."/>
            <person name="Yang Y."/>
            <person name="Yin W.B."/>
            <person name="Xie B."/>
        </authorList>
    </citation>
    <scope>NUCLEOTIDE SEQUENCE [LARGE SCALE GENOMIC DNA]</scope>
    <source>
        <strain evidence="2">170</strain>
    </source>
</reference>
<comment type="caution">
    <text evidence="2">The sequence shown here is derived from an EMBL/GenBank/DDBJ whole genome shotgun (WGS) entry which is preliminary data.</text>
</comment>
<sequence>MVLKATLLTALGWLLRGSLAAPTNVTVHDVNDLGSELTPDAHGTTYFTAEGYSSKDCTGKKYWAYEVSWGTPRSCLSEKQEIASVWVRHYGECGDKKVRIQQYSQVNVCNDKEWSTQRTSRGKCLTLRNKGRGAWYIRLECEGRMGSAFTF</sequence>
<dbReference type="GeneID" id="28849440"/>
<name>A0A179FIC6_METCM</name>
<keyword evidence="1" id="KW-0732">Signal</keyword>